<sequence>MSGDHGATPNAEDSTPVRQKIPKLTTDQNLVIISGWIKYGIDSVVGRNQKSDSYWGKIAYYCNEHCSFDPPRDGAACRNYYNYMNKILNKWTSAYDNAKCSGSKRAHESDPSDSNSMESSARPMGRDVAKKGAKKMNMFMKLSSKEHLDDRSKELLEKLGRNLFGN</sequence>
<evidence type="ECO:0000313" key="3">
    <source>
        <dbReference type="Proteomes" id="UP001157006"/>
    </source>
</evidence>
<dbReference type="Proteomes" id="UP001157006">
    <property type="component" value="Chromosome 3"/>
</dbReference>
<proteinExistence type="predicted"/>
<keyword evidence="3" id="KW-1185">Reference proteome</keyword>
<dbReference type="AlphaFoldDB" id="A0AAV1A734"/>
<organism evidence="2 3">
    <name type="scientific">Vicia faba</name>
    <name type="common">Broad bean</name>
    <name type="synonym">Faba vulgaris</name>
    <dbReference type="NCBI Taxonomy" id="3906"/>
    <lineage>
        <taxon>Eukaryota</taxon>
        <taxon>Viridiplantae</taxon>
        <taxon>Streptophyta</taxon>
        <taxon>Embryophyta</taxon>
        <taxon>Tracheophyta</taxon>
        <taxon>Spermatophyta</taxon>
        <taxon>Magnoliopsida</taxon>
        <taxon>eudicotyledons</taxon>
        <taxon>Gunneridae</taxon>
        <taxon>Pentapetalae</taxon>
        <taxon>rosids</taxon>
        <taxon>fabids</taxon>
        <taxon>Fabales</taxon>
        <taxon>Fabaceae</taxon>
        <taxon>Papilionoideae</taxon>
        <taxon>50 kb inversion clade</taxon>
        <taxon>NPAAA clade</taxon>
        <taxon>Hologalegina</taxon>
        <taxon>IRL clade</taxon>
        <taxon>Fabeae</taxon>
        <taxon>Vicia</taxon>
    </lineage>
</organism>
<protein>
    <submittedName>
        <fullName evidence="2">Uncharacterized protein</fullName>
    </submittedName>
</protein>
<gene>
    <name evidence="2" type="ORF">VFH_III151560</name>
</gene>
<dbReference type="PANTHER" id="PTHR45023:SF13">
    <property type="entry name" value="PUTATIVE-RELATED"/>
    <property type="match status" value="1"/>
</dbReference>
<feature type="region of interest" description="Disordered" evidence="1">
    <location>
        <begin position="1"/>
        <end position="21"/>
    </location>
</feature>
<name>A0AAV1A734_VICFA</name>
<evidence type="ECO:0000313" key="2">
    <source>
        <dbReference type="EMBL" id="CAI8604815.1"/>
    </source>
</evidence>
<dbReference type="PANTHER" id="PTHR45023">
    <property type="match status" value="1"/>
</dbReference>
<accession>A0AAV1A734</accession>
<feature type="region of interest" description="Disordered" evidence="1">
    <location>
        <begin position="102"/>
        <end position="128"/>
    </location>
</feature>
<dbReference type="EMBL" id="OX451738">
    <property type="protein sequence ID" value="CAI8604815.1"/>
    <property type="molecule type" value="Genomic_DNA"/>
</dbReference>
<reference evidence="2 3" key="1">
    <citation type="submission" date="2023-01" db="EMBL/GenBank/DDBJ databases">
        <authorList>
            <person name="Kreplak J."/>
        </authorList>
    </citation>
    <scope>NUCLEOTIDE SEQUENCE [LARGE SCALE GENOMIC DNA]</scope>
</reference>
<evidence type="ECO:0000256" key="1">
    <source>
        <dbReference type="SAM" id="MobiDB-lite"/>
    </source>
</evidence>